<dbReference type="AlphaFoldDB" id="A0A7K1GHN4"/>
<evidence type="ECO:0000256" key="1">
    <source>
        <dbReference type="SAM" id="SignalP"/>
    </source>
</evidence>
<dbReference type="RefSeq" id="WP_155090141.1">
    <property type="nucleotide sequence ID" value="NZ_WJYA01000009.1"/>
</dbReference>
<evidence type="ECO:0008006" key="4">
    <source>
        <dbReference type="Google" id="ProtNLM"/>
    </source>
</evidence>
<evidence type="ECO:0000313" key="2">
    <source>
        <dbReference type="EMBL" id="MTE28134.1"/>
    </source>
</evidence>
<dbReference type="Proteomes" id="UP000447545">
    <property type="component" value="Unassembled WGS sequence"/>
</dbReference>
<organism evidence="2 3">
    <name type="scientific">Winogradskyella ouciana</name>
    <dbReference type="NCBI Taxonomy" id="2608631"/>
    <lineage>
        <taxon>Bacteria</taxon>
        <taxon>Pseudomonadati</taxon>
        <taxon>Bacteroidota</taxon>
        <taxon>Flavobacteriia</taxon>
        <taxon>Flavobacteriales</taxon>
        <taxon>Flavobacteriaceae</taxon>
        <taxon>Winogradskyella</taxon>
    </lineage>
</organism>
<feature type="chain" id="PRO_5029697347" description="CarboxypepD_reg-like domain-containing protein" evidence="1">
    <location>
        <begin position="23"/>
        <end position="145"/>
    </location>
</feature>
<dbReference type="SUPFAM" id="SSF49464">
    <property type="entry name" value="Carboxypeptidase regulatory domain-like"/>
    <property type="match status" value="1"/>
</dbReference>
<dbReference type="Gene3D" id="2.60.40.1120">
    <property type="entry name" value="Carboxypeptidase-like, regulatory domain"/>
    <property type="match status" value="1"/>
</dbReference>
<protein>
    <recommendedName>
        <fullName evidence="4">CarboxypepD_reg-like domain-containing protein</fullName>
    </recommendedName>
</protein>
<proteinExistence type="predicted"/>
<sequence length="145" mass="16268">MKSVLSIWLVLFICFLNTTSCRENTDNTNQNNTINTFADYLGEPIKIDLKGKVIDLNNTPLDSVLVVAGNKSATTDEYGNFTINNVSAHQEFVALEAQRKDYKNTMVTLAPKKDTSAVNIILLKATEPCLFWFCKHNHNLPNTID</sequence>
<comment type="caution">
    <text evidence="2">The sequence shown here is derived from an EMBL/GenBank/DDBJ whole genome shotgun (WGS) entry which is preliminary data.</text>
</comment>
<feature type="signal peptide" evidence="1">
    <location>
        <begin position="1"/>
        <end position="22"/>
    </location>
</feature>
<dbReference type="InterPro" id="IPR008969">
    <property type="entry name" value="CarboxyPept-like_regulatory"/>
</dbReference>
<accession>A0A7K1GHN4</accession>
<keyword evidence="3" id="KW-1185">Reference proteome</keyword>
<reference evidence="2 3" key="1">
    <citation type="submission" date="2019-11" db="EMBL/GenBank/DDBJ databases">
        <title>Winogradskyella ouciana sp. nov., isolated from the hadal seawater of the Mariana Trench.</title>
        <authorList>
            <person name="Liu R."/>
        </authorList>
    </citation>
    <scope>NUCLEOTIDE SEQUENCE [LARGE SCALE GENOMIC DNA]</scope>
    <source>
        <strain evidence="2 3">ZXX205</strain>
    </source>
</reference>
<evidence type="ECO:0000313" key="3">
    <source>
        <dbReference type="Proteomes" id="UP000447545"/>
    </source>
</evidence>
<name>A0A7K1GHN4_9FLAO</name>
<dbReference type="EMBL" id="WJYA01000009">
    <property type="protein sequence ID" value="MTE28134.1"/>
    <property type="molecule type" value="Genomic_DNA"/>
</dbReference>
<gene>
    <name evidence="2" type="ORF">F1003_14430</name>
</gene>
<keyword evidence="1" id="KW-0732">Signal</keyword>